<feature type="non-terminal residue" evidence="1">
    <location>
        <position position="41"/>
    </location>
</feature>
<reference evidence="1" key="1">
    <citation type="submission" date="2020-08" db="EMBL/GenBank/DDBJ databases">
        <title>Multicomponent nature underlies the extraordinary mechanical properties of spider dragline silk.</title>
        <authorList>
            <person name="Kono N."/>
            <person name="Nakamura H."/>
            <person name="Mori M."/>
            <person name="Yoshida Y."/>
            <person name="Ohtoshi R."/>
            <person name="Malay A.D."/>
            <person name="Moran D.A.P."/>
            <person name="Tomita M."/>
            <person name="Numata K."/>
            <person name="Arakawa K."/>
        </authorList>
    </citation>
    <scope>NUCLEOTIDE SEQUENCE</scope>
</reference>
<dbReference type="AlphaFoldDB" id="A0A8X6U1B5"/>
<name>A0A8X6U1B5_NEPPI</name>
<evidence type="ECO:0000313" key="1">
    <source>
        <dbReference type="EMBL" id="GFT71769.1"/>
    </source>
</evidence>
<protein>
    <submittedName>
        <fullName evidence="1">Uncharacterized protein</fullName>
    </submittedName>
</protein>
<comment type="caution">
    <text evidence="1">The sequence shown here is derived from an EMBL/GenBank/DDBJ whole genome shotgun (WGS) entry which is preliminary data.</text>
</comment>
<dbReference type="EMBL" id="BMAW01070103">
    <property type="protein sequence ID" value="GFT71769.1"/>
    <property type="molecule type" value="Genomic_DNA"/>
</dbReference>
<sequence>MCMPLKYTHEISTMSADEVEGDAEIPNPDKCMKFDYRRLNE</sequence>
<evidence type="ECO:0000313" key="2">
    <source>
        <dbReference type="Proteomes" id="UP000887013"/>
    </source>
</evidence>
<dbReference type="Proteomes" id="UP000887013">
    <property type="component" value="Unassembled WGS sequence"/>
</dbReference>
<keyword evidence="2" id="KW-1185">Reference proteome</keyword>
<organism evidence="1 2">
    <name type="scientific">Nephila pilipes</name>
    <name type="common">Giant wood spider</name>
    <name type="synonym">Nephila maculata</name>
    <dbReference type="NCBI Taxonomy" id="299642"/>
    <lineage>
        <taxon>Eukaryota</taxon>
        <taxon>Metazoa</taxon>
        <taxon>Ecdysozoa</taxon>
        <taxon>Arthropoda</taxon>
        <taxon>Chelicerata</taxon>
        <taxon>Arachnida</taxon>
        <taxon>Araneae</taxon>
        <taxon>Araneomorphae</taxon>
        <taxon>Entelegynae</taxon>
        <taxon>Araneoidea</taxon>
        <taxon>Nephilidae</taxon>
        <taxon>Nephila</taxon>
    </lineage>
</organism>
<gene>
    <name evidence="1" type="ORF">NPIL_288611</name>
</gene>
<proteinExistence type="predicted"/>
<accession>A0A8X6U1B5</accession>